<keyword evidence="3" id="KW-1185">Reference proteome</keyword>
<evidence type="ECO:0000313" key="3">
    <source>
        <dbReference type="Proteomes" id="UP000039865"/>
    </source>
</evidence>
<protein>
    <recommendedName>
        <fullName evidence="4">Transmembrane protein 135 N-terminal domain-containing protein</fullName>
    </recommendedName>
</protein>
<dbReference type="PANTHER" id="PTHR12459:SF15">
    <property type="entry name" value="TRANSMEMBRANE PROTEIN 135"/>
    <property type="match status" value="1"/>
</dbReference>
<organism evidence="2 3">
    <name type="scientific">Stylonychia lemnae</name>
    <name type="common">Ciliate</name>
    <dbReference type="NCBI Taxonomy" id="5949"/>
    <lineage>
        <taxon>Eukaryota</taxon>
        <taxon>Sar</taxon>
        <taxon>Alveolata</taxon>
        <taxon>Ciliophora</taxon>
        <taxon>Intramacronucleata</taxon>
        <taxon>Spirotrichea</taxon>
        <taxon>Stichotrichia</taxon>
        <taxon>Sporadotrichida</taxon>
        <taxon>Oxytrichidae</taxon>
        <taxon>Stylonychinae</taxon>
        <taxon>Stylonychia</taxon>
    </lineage>
</organism>
<gene>
    <name evidence="2" type="primary">Contig13285.g14176</name>
    <name evidence="2" type="ORF">STYLEM_4510</name>
</gene>
<evidence type="ECO:0000313" key="2">
    <source>
        <dbReference type="EMBL" id="CDW75520.1"/>
    </source>
</evidence>
<dbReference type="Proteomes" id="UP000039865">
    <property type="component" value="Unassembled WGS sequence"/>
</dbReference>
<sequence>MITSPLLPENEKLRKLYQIENEIALDLVNYILTGKNHSCKAYHHYGKCEDRAVLKFKQIFMKVLKINLPIHVIPLLLFRRKQLLTEPVQTLKKFVINILRSVMFLTGFVIISQLIQCYGSRLFPWLPTKQLHMLSFAFSGVAMAFEQPHKRVELNYFTLPKVAECIWNLLCSRKLAGDIPKQEHIVFALSFGLIAMAYDEGKSNVSMKGFTSKICGYLWKKTELQGKDENQENIKSKDSSNEIKNEQDNKNQEQKLA</sequence>
<dbReference type="OrthoDB" id="287904at2759"/>
<accession>A0A078A048</accession>
<proteinExistence type="predicted"/>
<dbReference type="PANTHER" id="PTHR12459">
    <property type="entry name" value="TRANSMEMBRANE PROTEIN 135-RELATED"/>
    <property type="match status" value="1"/>
</dbReference>
<dbReference type="EMBL" id="CCKQ01004362">
    <property type="protein sequence ID" value="CDW75520.1"/>
    <property type="molecule type" value="Genomic_DNA"/>
</dbReference>
<feature type="region of interest" description="Disordered" evidence="1">
    <location>
        <begin position="228"/>
        <end position="257"/>
    </location>
</feature>
<reference evidence="2 3" key="1">
    <citation type="submission" date="2014-06" db="EMBL/GenBank/DDBJ databases">
        <authorList>
            <person name="Swart Estienne"/>
        </authorList>
    </citation>
    <scope>NUCLEOTIDE SEQUENCE [LARGE SCALE GENOMIC DNA]</scope>
    <source>
        <strain evidence="2 3">130c</strain>
    </source>
</reference>
<evidence type="ECO:0000256" key="1">
    <source>
        <dbReference type="SAM" id="MobiDB-lite"/>
    </source>
</evidence>
<dbReference type="InParanoid" id="A0A078A048"/>
<evidence type="ECO:0008006" key="4">
    <source>
        <dbReference type="Google" id="ProtNLM"/>
    </source>
</evidence>
<dbReference type="AlphaFoldDB" id="A0A078A048"/>
<dbReference type="InterPro" id="IPR026749">
    <property type="entry name" value="Tmem135"/>
</dbReference>
<name>A0A078A048_STYLE</name>